<evidence type="ECO:0000313" key="2">
    <source>
        <dbReference type="EMBL" id="MCX5567504.1"/>
    </source>
</evidence>
<dbReference type="InterPro" id="IPR022304">
    <property type="entry name" value="ICE_PFGI_1_ParB"/>
</dbReference>
<dbReference type="PANTHER" id="PTHR33375">
    <property type="entry name" value="CHROMOSOME-PARTITIONING PROTEIN PARB-RELATED"/>
    <property type="match status" value="1"/>
</dbReference>
<proteinExistence type="predicted"/>
<reference evidence="2" key="1">
    <citation type="submission" date="2022-11" db="EMBL/GenBank/DDBJ databases">
        <title>Biodiversity and phylogenetic relationships of bacteria.</title>
        <authorList>
            <person name="Machado R.A.R."/>
            <person name="Bhat A."/>
            <person name="Loulou A."/>
            <person name="Kallel S."/>
        </authorList>
    </citation>
    <scope>NUCLEOTIDE SEQUENCE</scope>
    <source>
        <strain evidence="2">DSM 16503</strain>
    </source>
</reference>
<name>A0AAW5W583_9BURK</name>
<dbReference type="NCBIfam" id="TIGR03764">
    <property type="entry name" value="ICE_PFGI_1_parB"/>
    <property type="match status" value="1"/>
</dbReference>
<comment type="caution">
    <text evidence="2">The sequence shown here is derived from an EMBL/GenBank/DDBJ whole genome shotgun (WGS) entry which is preliminary data.</text>
</comment>
<dbReference type="RefSeq" id="WP_026484872.1">
    <property type="nucleotide sequence ID" value="NZ_JAPKNB010000022.1"/>
</dbReference>
<dbReference type="PANTHER" id="PTHR33375:SF1">
    <property type="entry name" value="CHROMOSOME-PARTITIONING PROTEIN PARB-RELATED"/>
    <property type="match status" value="1"/>
</dbReference>
<dbReference type="AlphaFoldDB" id="A0AAW5W583"/>
<evidence type="ECO:0000256" key="1">
    <source>
        <dbReference type="SAM" id="MobiDB-lite"/>
    </source>
</evidence>
<dbReference type="InterPro" id="IPR050336">
    <property type="entry name" value="Chromosome_partition/occlusion"/>
</dbReference>
<gene>
    <name evidence="2" type="ORF">OSH02_19195</name>
</gene>
<feature type="region of interest" description="Disordered" evidence="1">
    <location>
        <begin position="19"/>
        <end position="49"/>
    </location>
</feature>
<dbReference type="GO" id="GO:0007059">
    <property type="term" value="P:chromosome segregation"/>
    <property type="evidence" value="ECO:0007669"/>
    <property type="project" value="TreeGrafter"/>
</dbReference>
<organism evidence="2 3">
    <name type="scientific">Alcaligenes phenolicus</name>
    <dbReference type="NCBI Taxonomy" id="232846"/>
    <lineage>
        <taxon>Bacteria</taxon>
        <taxon>Pseudomonadati</taxon>
        <taxon>Pseudomonadota</taxon>
        <taxon>Betaproteobacteria</taxon>
        <taxon>Burkholderiales</taxon>
        <taxon>Alcaligenaceae</taxon>
        <taxon>Alcaligenes</taxon>
    </lineage>
</organism>
<dbReference type="SUPFAM" id="SSF110849">
    <property type="entry name" value="ParB/Sulfiredoxin"/>
    <property type="match status" value="1"/>
</dbReference>
<protein>
    <submittedName>
        <fullName evidence="2">ParB N-terminal domain-containing protein</fullName>
    </submittedName>
</protein>
<dbReference type="GO" id="GO:0005694">
    <property type="term" value="C:chromosome"/>
    <property type="evidence" value="ECO:0007669"/>
    <property type="project" value="TreeGrafter"/>
</dbReference>
<dbReference type="InterPro" id="IPR036086">
    <property type="entry name" value="ParB/Sulfiredoxin_sf"/>
</dbReference>
<feature type="compositionally biased region" description="Low complexity" evidence="1">
    <location>
        <begin position="24"/>
        <end position="35"/>
    </location>
</feature>
<dbReference type="Proteomes" id="UP001208074">
    <property type="component" value="Unassembled WGS sequence"/>
</dbReference>
<evidence type="ECO:0000313" key="3">
    <source>
        <dbReference type="Proteomes" id="UP001208074"/>
    </source>
</evidence>
<dbReference type="EMBL" id="JAPKNB010000022">
    <property type="protein sequence ID" value="MCX5567504.1"/>
    <property type="molecule type" value="Genomic_DNA"/>
</dbReference>
<sequence length="594" mass="65973">MSKTPELLTASQRAAQLRMNAELSSTSRETSPVSSKKSNYQDIAKRSLMGTPPPLNAMGAMTPMDVVDGSISNLAITDIDRYEFDPRTEINPLYDEIKASIRANGILNHISVTRRPGQPRYMVYGGGNTRLRIAKELYEEGDQRFARLTVIVKVWKGDAPTIAAHLAENEQRGDISFWEKAQGVLSFKEHFEKESGKTLSTTELNRELRQASGLNFGMSMLQNFLFAVEYLAPIGPWLKISDVNLVLKPRVTQLLKLADKFNQQPIAETALQTILHKYAALLSQQSAARQLSNRTIAEEVSDRDVPALLQVEQLLEEVTIAVAAALEVIPDKLLAMAQALEANPRMAVETLTLIEATVSTSVGQSSAVPEPSIKQTPTQPPLGRMLASVPAPMSKPDSSGGAFLPVSPSVSQSVIMSGESEGFDPQPIFTVLGEFQSLIDMSDVLFKSDQPHHIFGFYLDFPAQGIGYVDGIELEPELVIYRRALWKILISLTGQLDRRFTQLIPHEADGFTIAWKQLWEQGEEQFQEGALELLGEAFDHVSLQSVSLVLRHEQLGPLVTRLLTEMERVRTRYPERQLDGFMPLFMPDVTEEIS</sequence>
<accession>A0AAW5W583</accession>